<evidence type="ECO:0000313" key="3">
    <source>
        <dbReference type="EMBL" id="CAG8487062.1"/>
    </source>
</evidence>
<feature type="compositionally biased region" description="Polar residues" evidence="1">
    <location>
        <begin position="648"/>
        <end position="697"/>
    </location>
</feature>
<sequence>MCACASLSTYQVNTYSCKQTNVFGLLAYKQNTEKQLRELETVASQELETVVSQELETVEAIKETQVVLSQPQPQSQEQQEQYQLLIKERGDYSSSPAIAPIKAPAPIFPFHFRPRHILPPPSIPYYHMPLQHLEFEVIHATGWDNNYPPEQVIPKDRLHFDNPSAAGVKHGKGWQSPRFCSYPQEIILQLTSGPARILKIQILSHHYKIASKLDIYVGSVQQRKEMLGMVSANPNNSNVVSKNKQETLLSWDRMPKIIDNETTYDDDGNIIETAEGPKELTDDDDKDAQDLDKLNDGPYVHFRRLGYCSLDSNERAQYKARELKSVKLDTEGEYVRFVARKCHSNHLNQYNQVGIVGITVMGEPVDDLLDGENEDVSRVASPETCVVPITHDINQWPSPVPNSNANINDKNSMPTTTATNENLTSSYSILPATADDYHCADDKNNIAPEKPADFLHDPEKTATLVAAFGRAKVKAVDIEDFHLAKVFKHSIELVQKSAIEIGKLDKLKKEAITEENYDDAAKYKASKQIEEIETKVQETIIDEGIQLDESGEVIVSDVKDIVGLADYPQVPPIAETVHAPSTPISQPTTISRKNTEMTFNNQDQIKYQRTKRQDSTYNDKYPHYPTNIITESLRRSPSPLSLAPKSRTSSNASRMNASDQEPLTPTSPTSHKATLFSTPTAATSLSFNDNNNPTTWETIEDERPLPALSNSRSPVIPPLVDDEDESEQLSNLARSAFALPVSMYGEKVVANLLSKKFKLREAALTEVIQRLDVNQGRGKDLDGADKVTMVKAAFHVLEEGFNDKNTEKLTLQTISLWETLTNFALYHQIPQSSTSKLIEHTFPLLFAKISDTNPRIKQNATDLFVMLAKTYRSPNQTVVSLVLKPSHSQTQPPKQAKAKVELITRLVEEFGIAMIPKGKFEKDTGLSLEGVMEVAVSYLNHSNGEVRDAAVKLVVEVCRHSHSHIETVKGYLDGVKPLIVENILKLVKALPTPPPVLTMLDVDEELLHRPLAKRGTLSRLEQQLMEVKALVNNVNHFVADDYNAYIANTKKNVAPGSSQNDDQVDEQVISPAQPEPTEVPTEVTPKVDLTPTNTTTTKKTSATASSRTTSKTASSTKSNTTARKSKKSEEVESHTPARKQKPSTKPSTRAASNGKTVSNRRGSTTEDAKSSKTSSKNSKPVEPSPPAPAPITEEADDELRSERCCIFCDEHNDDFTEENLVTHYWNDCPVLTKCTLCNMILEISTLDDHMLYDCDKSKFVKQCPRCREVIPADNYLEHVANQSCMVIPSHIVRCPLCKSVVKPATEAGWKEHLLNDDGCSKNRRKNRPVVNSATPAVNTTSTKERESSHSEKRSKTSSHDTPKSSAQSKTTSRKVTASSTKDKPRKPSTKTRVRSNS</sequence>
<dbReference type="OrthoDB" id="66599at2759"/>
<dbReference type="PANTHER" id="PTHR13371">
    <property type="entry name" value="GLYCINE-, GLUTAMATE-, THIENYLCYCLOHEXYLPIPERIDINE-BINDING PROTEIN"/>
    <property type="match status" value="1"/>
</dbReference>
<dbReference type="PANTHER" id="PTHR13371:SF0">
    <property type="entry name" value="CENTROSOMAL PROTEIN OF 104 KDA"/>
    <property type="match status" value="1"/>
</dbReference>
<evidence type="ECO:0000256" key="1">
    <source>
        <dbReference type="SAM" id="MobiDB-lite"/>
    </source>
</evidence>
<feature type="compositionally biased region" description="Low complexity" evidence="1">
    <location>
        <begin position="1075"/>
        <end position="1122"/>
    </location>
</feature>
<dbReference type="Proteomes" id="UP000789508">
    <property type="component" value="Unassembled WGS sequence"/>
</dbReference>
<dbReference type="InterPro" id="IPR048739">
    <property type="entry name" value="CEP104_N"/>
</dbReference>
<dbReference type="InterPro" id="IPR011989">
    <property type="entry name" value="ARM-like"/>
</dbReference>
<dbReference type="SMART" id="SM01349">
    <property type="entry name" value="TOG"/>
    <property type="match status" value="1"/>
</dbReference>
<reference evidence="3" key="1">
    <citation type="submission" date="2021-06" db="EMBL/GenBank/DDBJ databases">
        <authorList>
            <person name="Kallberg Y."/>
            <person name="Tangrot J."/>
            <person name="Rosling A."/>
        </authorList>
    </citation>
    <scope>NUCLEOTIDE SEQUENCE</scope>
    <source>
        <strain evidence="3">FL130A</strain>
    </source>
</reference>
<keyword evidence="4" id="KW-1185">Reference proteome</keyword>
<feature type="compositionally biased region" description="Low complexity" evidence="1">
    <location>
        <begin position="635"/>
        <end position="647"/>
    </location>
</feature>
<protein>
    <submittedName>
        <fullName evidence="3">2062_t:CDS:1</fullName>
    </submittedName>
</protein>
<evidence type="ECO:0000259" key="2">
    <source>
        <dbReference type="SMART" id="SM01349"/>
    </source>
</evidence>
<accession>A0A9N8ZBB6</accession>
<dbReference type="GO" id="GO:0005929">
    <property type="term" value="C:cilium"/>
    <property type="evidence" value="ECO:0007669"/>
    <property type="project" value="TreeGrafter"/>
</dbReference>
<feature type="region of interest" description="Disordered" evidence="1">
    <location>
        <begin position="1070"/>
        <end position="1195"/>
    </location>
</feature>
<feature type="compositionally biased region" description="Low complexity" evidence="1">
    <location>
        <begin position="1171"/>
        <end position="1181"/>
    </location>
</feature>
<feature type="region of interest" description="Disordered" evidence="1">
    <location>
        <begin position="267"/>
        <end position="292"/>
    </location>
</feature>
<feature type="region of interest" description="Disordered" evidence="1">
    <location>
        <begin position="1315"/>
        <end position="1397"/>
    </location>
</feature>
<feature type="compositionally biased region" description="Polar residues" evidence="1">
    <location>
        <begin position="582"/>
        <end position="607"/>
    </location>
</feature>
<dbReference type="InterPro" id="IPR052607">
    <property type="entry name" value="CEP104-like"/>
</dbReference>
<dbReference type="Gene3D" id="1.25.10.10">
    <property type="entry name" value="Leucine-rich Repeat Variant"/>
    <property type="match status" value="1"/>
</dbReference>
<feature type="compositionally biased region" description="Polar residues" evidence="1">
    <location>
        <begin position="1143"/>
        <end position="1162"/>
    </location>
</feature>
<feature type="compositionally biased region" description="Polar residues" evidence="1">
    <location>
        <begin position="1329"/>
        <end position="1338"/>
    </location>
</feature>
<dbReference type="Pfam" id="PF21038">
    <property type="entry name" value="CEP104_N"/>
    <property type="match status" value="2"/>
</dbReference>
<feature type="compositionally biased region" description="Polar residues" evidence="1">
    <location>
        <begin position="1363"/>
        <end position="1379"/>
    </location>
</feature>
<organism evidence="3 4">
    <name type="scientific">Ambispora leptoticha</name>
    <dbReference type="NCBI Taxonomy" id="144679"/>
    <lineage>
        <taxon>Eukaryota</taxon>
        <taxon>Fungi</taxon>
        <taxon>Fungi incertae sedis</taxon>
        <taxon>Mucoromycota</taxon>
        <taxon>Glomeromycotina</taxon>
        <taxon>Glomeromycetes</taxon>
        <taxon>Archaeosporales</taxon>
        <taxon>Ambisporaceae</taxon>
        <taxon>Ambispora</taxon>
    </lineage>
</organism>
<dbReference type="EMBL" id="CAJVPS010000450">
    <property type="protein sequence ID" value="CAG8487062.1"/>
    <property type="molecule type" value="Genomic_DNA"/>
</dbReference>
<dbReference type="Pfam" id="PF21040">
    <property type="entry name" value="CEP104-like_TOG"/>
    <property type="match status" value="1"/>
</dbReference>
<proteinExistence type="predicted"/>
<name>A0A9N8ZBB6_9GLOM</name>
<dbReference type="Pfam" id="PF21039">
    <property type="entry name" value="CEP104_ZnF"/>
    <property type="match status" value="1"/>
</dbReference>
<dbReference type="InterPro" id="IPR034085">
    <property type="entry name" value="TOG"/>
</dbReference>
<comment type="caution">
    <text evidence="3">The sequence shown here is derived from an EMBL/GenBank/DDBJ whole genome shotgun (WGS) entry which is preliminary data.</text>
</comment>
<feature type="compositionally biased region" description="Basic residues" evidence="1">
    <location>
        <begin position="1383"/>
        <end position="1397"/>
    </location>
</feature>
<gene>
    <name evidence="3" type="ORF">ALEPTO_LOCUS2786</name>
</gene>
<feature type="domain" description="TOG" evidence="2">
    <location>
        <begin position="728"/>
        <end position="996"/>
    </location>
</feature>
<dbReference type="InterPro" id="IPR016024">
    <property type="entry name" value="ARM-type_fold"/>
</dbReference>
<dbReference type="InterPro" id="IPR048738">
    <property type="entry name" value="CEP104_Znf"/>
</dbReference>
<feature type="compositionally biased region" description="Basic and acidic residues" evidence="1">
    <location>
        <begin position="1342"/>
        <end position="1362"/>
    </location>
</feature>
<dbReference type="SUPFAM" id="SSF48371">
    <property type="entry name" value="ARM repeat"/>
    <property type="match status" value="1"/>
</dbReference>
<evidence type="ECO:0000313" key="4">
    <source>
        <dbReference type="Proteomes" id="UP000789508"/>
    </source>
</evidence>
<feature type="region of interest" description="Disordered" evidence="1">
    <location>
        <begin position="574"/>
        <end position="717"/>
    </location>
</feature>